<evidence type="ECO:0000256" key="2">
    <source>
        <dbReference type="ARBA" id="ARBA00022475"/>
    </source>
</evidence>
<comment type="caution">
    <text evidence="8">The sequence shown here is derived from an EMBL/GenBank/DDBJ whole genome shotgun (WGS) entry which is preliminary data.</text>
</comment>
<evidence type="ECO:0000256" key="3">
    <source>
        <dbReference type="ARBA" id="ARBA00022692"/>
    </source>
</evidence>
<feature type="transmembrane region" description="Helical" evidence="6">
    <location>
        <begin position="12"/>
        <end position="35"/>
    </location>
</feature>
<sequence length="72" mass="8463">MNTMTMAQFKEILPILLPIILIQLGLMVYALLKVVKQQQFKYLNKPMWVLIVMFLQLFGPIAYLILERGDHE</sequence>
<reference evidence="8 9" key="1">
    <citation type="submission" date="2021-03" db="EMBL/GenBank/DDBJ databases">
        <title>Enterococcal diversity collection.</title>
        <authorList>
            <person name="Gilmore M.S."/>
            <person name="Schwartzman J."/>
            <person name="Van Tyne D."/>
            <person name="Martin M."/>
            <person name="Earl A.M."/>
            <person name="Manson A.L."/>
            <person name="Straub T."/>
            <person name="Salamzade R."/>
            <person name="Saavedra J."/>
            <person name="Lebreton F."/>
            <person name="Prichula J."/>
            <person name="Schaufler K."/>
            <person name="Gaca A."/>
            <person name="Sgardioli B."/>
            <person name="Wagenaar J."/>
            <person name="Strong T."/>
        </authorList>
    </citation>
    <scope>NUCLEOTIDE SEQUENCE [LARGE SCALE GENOMIC DNA]</scope>
    <source>
        <strain evidence="8 9">DIV0080</strain>
    </source>
</reference>
<dbReference type="Pfam" id="PF13396">
    <property type="entry name" value="PLDc_N"/>
    <property type="match status" value="1"/>
</dbReference>
<feature type="transmembrane region" description="Helical" evidence="6">
    <location>
        <begin position="47"/>
        <end position="66"/>
    </location>
</feature>
<keyword evidence="3 6" id="KW-0812">Transmembrane</keyword>
<evidence type="ECO:0000313" key="9">
    <source>
        <dbReference type="Proteomes" id="UP000664857"/>
    </source>
</evidence>
<evidence type="ECO:0000256" key="5">
    <source>
        <dbReference type="ARBA" id="ARBA00023136"/>
    </source>
</evidence>
<dbReference type="InterPro" id="IPR027379">
    <property type="entry name" value="CLS_N"/>
</dbReference>
<evidence type="ECO:0000256" key="6">
    <source>
        <dbReference type="SAM" id="Phobius"/>
    </source>
</evidence>
<organism evidence="8 9">
    <name type="scientific">Candidatus Vagococcus giribetii</name>
    <dbReference type="NCBI Taxonomy" id="2230876"/>
    <lineage>
        <taxon>Bacteria</taxon>
        <taxon>Bacillati</taxon>
        <taxon>Bacillota</taxon>
        <taxon>Bacilli</taxon>
        <taxon>Lactobacillales</taxon>
        <taxon>Enterococcaceae</taxon>
        <taxon>Vagococcus</taxon>
    </lineage>
</organism>
<comment type="subcellular location">
    <subcellularLocation>
        <location evidence="1">Cell membrane</location>
        <topology evidence="1">Multi-pass membrane protein</topology>
    </subcellularLocation>
</comment>
<keyword evidence="9" id="KW-1185">Reference proteome</keyword>
<dbReference type="RefSeq" id="WP_206965138.1">
    <property type="nucleotide sequence ID" value="NZ_JAFLVX010000011.1"/>
</dbReference>
<evidence type="ECO:0000313" key="8">
    <source>
        <dbReference type="EMBL" id="MBO0476212.1"/>
    </source>
</evidence>
<keyword evidence="5 6" id="KW-0472">Membrane</keyword>
<evidence type="ECO:0000256" key="1">
    <source>
        <dbReference type="ARBA" id="ARBA00004651"/>
    </source>
</evidence>
<dbReference type="EMBL" id="JAFLVX010000011">
    <property type="protein sequence ID" value="MBO0476212.1"/>
    <property type="molecule type" value="Genomic_DNA"/>
</dbReference>
<feature type="domain" description="Cardiolipin synthase N-terminal" evidence="7">
    <location>
        <begin position="26"/>
        <end position="66"/>
    </location>
</feature>
<keyword evidence="4 6" id="KW-1133">Transmembrane helix</keyword>
<name>A0ABS3HR50_9ENTE</name>
<protein>
    <submittedName>
        <fullName evidence="8">PLDc_N domain-containing protein</fullName>
    </submittedName>
</protein>
<dbReference type="Proteomes" id="UP000664857">
    <property type="component" value="Unassembled WGS sequence"/>
</dbReference>
<accession>A0ABS3HR50</accession>
<proteinExistence type="predicted"/>
<evidence type="ECO:0000256" key="4">
    <source>
        <dbReference type="ARBA" id="ARBA00022989"/>
    </source>
</evidence>
<gene>
    <name evidence="8" type="ORF">DOK76_03965</name>
</gene>
<evidence type="ECO:0000259" key="7">
    <source>
        <dbReference type="Pfam" id="PF13396"/>
    </source>
</evidence>
<keyword evidence="2" id="KW-1003">Cell membrane</keyword>